<sequence length="185" mass="21459">MSSDFSATGDSAPFDARLARERDSARLDAHIARERVRARVRQTHREFQEFVTLVESKYAFWLPLAESPDLGIPYDTWERETRTLVVVRRLWEYVIDLDTGVRHEMEYFAAQWKLWPRLARYELTAIAEMPDRDPASLVWVLIDEKSAELTRKCLADASISEVDVIGIEEWLSRKGRTGETVPFLG</sequence>
<gene>
    <name evidence="1" type="ORF">PXH69_22005</name>
</gene>
<reference evidence="1" key="1">
    <citation type="submission" date="2023-02" db="EMBL/GenBank/DDBJ databases">
        <title>A novel hydrolase synthesized by Rhodococcus erythropolis HQ is responsible for the detoxification of Zearalenone.</title>
        <authorList>
            <person name="Hu J."/>
            <person name="Xu J."/>
        </authorList>
    </citation>
    <scope>NUCLEOTIDE SEQUENCE</scope>
    <source>
        <strain evidence="1">HQ</strain>
    </source>
</reference>
<proteinExistence type="predicted"/>
<comment type="caution">
    <text evidence="1">The sequence shown here is derived from an EMBL/GenBank/DDBJ whole genome shotgun (WGS) entry which is preliminary data.</text>
</comment>
<evidence type="ECO:0000313" key="1">
    <source>
        <dbReference type="EMBL" id="MDE8647654.1"/>
    </source>
</evidence>
<dbReference type="RefSeq" id="WP_157920641.1">
    <property type="nucleotide sequence ID" value="NZ_JARDXE010000014.1"/>
</dbReference>
<organism evidence="1 2">
    <name type="scientific">Rhodococcus qingshengii</name>
    <dbReference type="NCBI Taxonomy" id="334542"/>
    <lineage>
        <taxon>Bacteria</taxon>
        <taxon>Bacillati</taxon>
        <taxon>Actinomycetota</taxon>
        <taxon>Actinomycetes</taxon>
        <taxon>Mycobacteriales</taxon>
        <taxon>Nocardiaceae</taxon>
        <taxon>Rhodococcus</taxon>
        <taxon>Rhodococcus erythropolis group</taxon>
    </lineage>
</organism>
<dbReference type="Proteomes" id="UP001217325">
    <property type="component" value="Unassembled WGS sequence"/>
</dbReference>
<protein>
    <submittedName>
        <fullName evidence="1">Uncharacterized protein</fullName>
    </submittedName>
</protein>
<evidence type="ECO:0000313" key="2">
    <source>
        <dbReference type="Proteomes" id="UP001217325"/>
    </source>
</evidence>
<dbReference type="AlphaFoldDB" id="A0AAW6LLP2"/>
<name>A0AAW6LLP2_RHOSG</name>
<accession>A0AAW6LLP2</accession>
<dbReference type="EMBL" id="JARDXE010000014">
    <property type="protein sequence ID" value="MDE8647654.1"/>
    <property type="molecule type" value="Genomic_DNA"/>
</dbReference>